<dbReference type="OrthoDB" id="6511194at2759"/>
<evidence type="ECO:0000313" key="1">
    <source>
        <dbReference type="EMBL" id="OAF70445.1"/>
    </source>
</evidence>
<dbReference type="Proteomes" id="UP000078046">
    <property type="component" value="Unassembled WGS sequence"/>
</dbReference>
<accession>A0A177B875</accession>
<gene>
    <name evidence="1" type="ORF">A3Q56_01813</name>
</gene>
<dbReference type="EMBL" id="LWCA01000148">
    <property type="protein sequence ID" value="OAF70445.1"/>
    <property type="molecule type" value="Genomic_DNA"/>
</dbReference>
<evidence type="ECO:0000313" key="2">
    <source>
        <dbReference type="Proteomes" id="UP000078046"/>
    </source>
</evidence>
<dbReference type="AlphaFoldDB" id="A0A177B875"/>
<reference evidence="1 2" key="1">
    <citation type="submission" date="2016-04" db="EMBL/GenBank/DDBJ databases">
        <title>The genome of Intoshia linei affirms orthonectids as highly simplified spiralians.</title>
        <authorList>
            <person name="Mikhailov K.V."/>
            <person name="Slusarev G.S."/>
            <person name="Nikitin M.A."/>
            <person name="Logacheva M.D."/>
            <person name="Penin A."/>
            <person name="Aleoshin V."/>
            <person name="Panchin Y.V."/>
        </authorList>
    </citation>
    <scope>NUCLEOTIDE SEQUENCE [LARGE SCALE GENOMIC DNA]</scope>
    <source>
        <strain evidence="1">Intl2013</strain>
        <tissue evidence="1">Whole animal</tissue>
    </source>
</reference>
<name>A0A177B875_9BILA</name>
<protein>
    <submittedName>
        <fullName evidence="1">Uncharacterized protein</fullName>
    </submittedName>
</protein>
<proteinExistence type="predicted"/>
<comment type="caution">
    <text evidence="1">The sequence shown here is derived from an EMBL/GenBank/DDBJ whole genome shotgun (WGS) entry which is preliminary data.</text>
</comment>
<sequence length="191" mass="21867">MGKVTFKNRGICPMGMCSEILFIAAIFNEGNEIGEVCELLKPTIDIFEGELIWAISKGEVGRRYSISINLLILKGILEKSFDNYLLNYYPHIMDQVLHTKVHTIINLQISRDCLELKTNCNTGFFGDFTSKFCFPLKDSVLYNIGSRMENVNNYHHQRRALYEDIKFIEVQRKGIGSMGSSSNKSHLYKIP</sequence>
<keyword evidence="2" id="KW-1185">Reference proteome</keyword>
<organism evidence="1 2">
    <name type="scientific">Intoshia linei</name>
    <dbReference type="NCBI Taxonomy" id="1819745"/>
    <lineage>
        <taxon>Eukaryota</taxon>
        <taxon>Metazoa</taxon>
        <taxon>Spiralia</taxon>
        <taxon>Lophotrochozoa</taxon>
        <taxon>Mesozoa</taxon>
        <taxon>Orthonectida</taxon>
        <taxon>Rhopaluridae</taxon>
        <taxon>Intoshia</taxon>
    </lineage>
</organism>